<dbReference type="AlphaFoldDB" id="A0A7C9F2K7"/>
<dbReference type="EMBL" id="GISG01288215">
    <property type="protein sequence ID" value="MBA4680746.1"/>
    <property type="molecule type" value="Transcribed_RNA"/>
</dbReference>
<reference evidence="1" key="2">
    <citation type="submission" date="2020-07" db="EMBL/GenBank/DDBJ databases">
        <authorList>
            <person name="Vera ALvarez R."/>
            <person name="Arias-Moreno D.M."/>
            <person name="Jimenez-Jacinto V."/>
            <person name="Jimenez-Bremont J.F."/>
            <person name="Swaminathan K."/>
            <person name="Moose S.P."/>
            <person name="Guerrero-Gonzalez M.L."/>
            <person name="Marino-Ramirez L."/>
            <person name="Landsman D."/>
            <person name="Rodriguez-Kessler M."/>
            <person name="Delgado-Sanchez P."/>
        </authorList>
    </citation>
    <scope>NUCLEOTIDE SEQUENCE</scope>
    <source>
        <tissue evidence="1">Cladode</tissue>
    </source>
</reference>
<dbReference type="EMBL" id="GISG01288213">
    <property type="protein sequence ID" value="MBA4680744.1"/>
    <property type="molecule type" value="Transcribed_RNA"/>
</dbReference>
<evidence type="ECO:0000313" key="1">
    <source>
        <dbReference type="EMBL" id="MBA4680746.1"/>
    </source>
</evidence>
<dbReference type="EMBL" id="GISG01288214">
    <property type="protein sequence ID" value="MBA4680745.1"/>
    <property type="molecule type" value="Transcribed_RNA"/>
</dbReference>
<name>A0A7C9F2K7_OPUST</name>
<proteinExistence type="predicted"/>
<reference evidence="1" key="1">
    <citation type="journal article" date="2013" name="J. Plant Res.">
        <title>Effect of fungi and light on seed germination of three Opuntia species from semiarid lands of central Mexico.</title>
        <authorList>
            <person name="Delgado-Sanchez P."/>
            <person name="Jimenez-Bremont J.F."/>
            <person name="Guerrero-Gonzalez Mde L."/>
            <person name="Flores J."/>
        </authorList>
    </citation>
    <scope>NUCLEOTIDE SEQUENCE</scope>
    <source>
        <tissue evidence="1">Cladode</tissue>
    </source>
</reference>
<organism evidence="1">
    <name type="scientific">Opuntia streptacantha</name>
    <name type="common">Prickly pear cactus</name>
    <name type="synonym">Opuntia cardona</name>
    <dbReference type="NCBI Taxonomy" id="393608"/>
    <lineage>
        <taxon>Eukaryota</taxon>
        <taxon>Viridiplantae</taxon>
        <taxon>Streptophyta</taxon>
        <taxon>Embryophyta</taxon>
        <taxon>Tracheophyta</taxon>
        <taxon>Spermatophyta</taxon>
        <taxon>Magnoliopsida</taxon>
        <taxon>eudicotyledons</taxon>
        <taxon>Gunneridae</taxon>
        <taxon>Pentapetalae</taxon>
        <taxon>Caryophyllales</taxon>
        <taxon>Cactineae</taxon>
        <taxon>Cactaceae</taxon>
        <taxon>Opuntioideae</taxon>
        <taxon>Opuntia</taxon>
    </lineage>
</organism>
<protein>
    <submittedName>
        <fullName evidence="1">Uncharacterized protein</fullName>
    </submittedName>
</protein>
<dbReference type="EMBL" id="GISG01288216">
    <property type="protein sequence ID" value="MBA4680747.1"/>
    <property type="molecule type" value="Transcribed_RNA"/>
</dbReference>
<sequence length="111" mass="13003">MCPLILIRKSLQLSFLSMVRLRRDHWDWISILESRKGFVYLCIRVLKVQRRLWRSLTSTLRDMFCTVRRQLMARNLGSSSKIRVEGSNNMVGMITPIWLGQLVGLRLLGLV</sequence>
<accession>A0A7C9F2K7</accession>